<feature type="binding site" evidence="8">
    <location>
        <begin position="40"/>
        <end position="45"/>
    </location>
    <ligand>
        <name>ATP</name>
        <dbReference type="ChEBI" id="CHEBI:30616"/>
    </ligand>
</feature>
<gene>
    <name evidence="8" type="primary">tilS</name>
    <name evidence="10" type="ORF">SAMN05660862_2367</name>
</gene>
<dbReference type="SUPFAM" id="SSF56037">
    <property type="entry name" value="PheT/TilS domain"/>
    <property type="match status" value="1"/>
</dbReference>
<keyword evidence="6 8" id="KW-0067">ATP-binding</keyword>
<dbReference type="NCBIfam" id="TIGR02432">
    <property type="entry name" value="lysidine_TilS_N"/>
    <property type="match status" value="1"/>
</dbReference>
<evidence type="ECO:0000256" key="5">
    <source>
        <dbReference type="ARBA" id="ARBA00022741"/>
    </source>
</evidence>
<dbReference type="CDD" id="cd01992">
    <property type="entry name" value="TilS_N"/>
    <property type="match status" value="1"/>
</dbReference>
<evidence type="ECO:0000256" key="7">
    <source>
        <dbReference type="ARBA" id="ARBA00048539"/>
    </source>
</evidence>
<dbReference type="InterPro" id="IPR012795">
    <property type="entry name" value="tRNA_Ile_lys_synt_N"/>
</dbReference>
<accession>A0A1X7K1C8</accession>
<evidence type="ECO:0000259" key="9">
    <source>
        <dbReference type="SMART" id="SM00977"/>
    </source>
</evidence>
<dbReference type="EMBL" id="FXAU01000004">
    <property type="protein sequence ID" value="SMG34485.1"/>
    <property type="molecule type" value="Genomic_DNA"/>
</dbReference>
<organism evidence="10 11">
    <name type="scientific">Sphingobacterium psychroaquaticum</name>
    <dbReference type="NCBI Taxonomy" id="561061"/>
    <lineage>
        <taxon>Bacteria</taxon>
        <taxon>Pseudomonadati</taxon>
        <taxon>Bacteroidota</taxon>
        <taxon>Sphingobacteriia</taxon>
        <taxon>Sphingobacteriales</taxon>
        <taxon>Sphingobacteriaceae</taxon>
        <taxon>Sphingobacterium</taxon>
    </lineage>
</organism>
<name>A0A1X7K1C8_9SPHI</name>
<evidence type="ECO:0000256" key="1">
    <source>
        <dbReference type="ARBA" id="ARBA00004496"/>
    </source>
</evidence>
<sequence>MKLYSRFSLPLVMELLQRFNAFLTETVHIEEGDKVVLAVSGGRDSMLMAHLFVTAGYDCVIAHCNFQLRDAEADADEALVQDYAAANNIPFYTNRFDTIGYAEAEGISIQMAARDLRYAWFESLRQEVGAKWIAVAQHLNDHIETVLLNLTRGTGLLGLQGILSKRGTIIRPILFLTASEVLDAVQRLQLSYRDDQSNFSTKYARNKIRLEIVPKFKDIAPDFEQTMQQNILHFQETNALLQSFITPIRERLFIHRSGEVVYVKKEEIEPHTNNLPLLFELFRPWGFTKEVIGDLLRVFQGEPGRVFYSDAYALLLDRDYLILRPLDAKTEVTSIPINRGDTVFSFGRKNFTISYEEKGEVCREHGIAQIDADLLIFPLHMRYWREGDYFVPLGMSGRKKLSDFFIQEKLNLFEKKEVLLLVNGNDEIIWLVNYRLDNRYKMTGSTKKVFTLVCK</sequence>
<dbReference type="AlphaFoldDB" id="A0A1X7K1C8"/>
<dbReference type="SUPFAM" id="SSF52402">
    <property type="entry name" value="Adenine nucleotide alpha hydrolases-like"/>
    <property type="match status" value="1"/>
</dbReference>
<reference evidence="10 11" key="1">
    <citation type="submission" date="2017-04" db="EMBL/GenBank/DDBJ databases">
        <authorList>
            <person name="Afonso C.L."/>
            <person name="Miller P.J."/>
            <person name="Scott M.A."/>
            <person name="Spackman E."/>
            <person name="Goraichik I."/>
            <person name="Dimitrov K.M."/>
            <person name="Suarez D.L."/>
            <person name="Swayne D.E."/>
        </authorList>
    </citation>
    <scope>NUCLEOTIDE SEQUENCE [LARGE SCALE GENOMIC DNA]</scope>
    <source>
        <strain evidence="10 11">DSM 22418</strain>
    </source>
</reference>
<comment type="function">
    <text evidence="8">Ligates lysine onto the cytidine present at position 34 of the AUA codon-specific tRNA(Ile) that contains the anticodon CAU, in an ATP-dependent manner. Cytidine is converted to lysidine, thus changing the amino acid specificity of the tRNA from methionine to isoleucine.</text>
</comment>
<dbReference type="GO" id="GO:0005737">
    <property type="term" value="C:cytoplasm"/>
    <property type="evidence" value="ECO:0007669"/>
    <property type="project" value="UniProtKB-SubCell"/>
</dbReference>
<dbReference type="NCBIfam" id="TIGR02433">
    <property type="entry name" value="lysidine_TilS_C"/>
    <property type="match status" value="1"/>
</dbReference>
<keyword evidence="2 8" id="KW-0963">Cytoplasm</keyword>
<dbReference type="GO" id="GO:0005524">
    <property type="term" value="F:ATP binding"/>
    <property type="evidence" value="ECO:0007669"/>
    <property type="project" value="UniProtKB-UniRule"/>
</dbReference>
<dbReference type="InterPro" id="IPR012094">
    <property type="entry name" value="tRNA_Ile_lys_synt"/>
</dbReference>
<evidence type="ECO:0000256" key="2">
    <source>
        <dbReference type="ARBA" id="ARBA00022490"/>
    </source>
</evidence>
<dbReference type="InterPro" id="IPR014729">
    <property type="entry name" value="Rossmann-like_a/b/a_fold"/>
</dbReference>
<dbReference type="Proteomes" id="UP000192980">
    <property type="component" value="Unassembled WGS sequence"/>
</dbReference>
<keyword evidence="3 8" id="KW-0436">Ligase</keyword>
<keyword evidence="5 8" id="KW-0547">Nucleotide-binding</keyword>
<proteinExistence type="inferred from homology"/>
<dbReference type="PANTHER" id="PTHR43033">
    <property type="entry name" value="TRNA(ILE)-LYSIDINE SYNTHASE-RELATED"/>
    <property type="match status" value="1"/>
</dbReference>
<evidence type="ECO:0000256" key="6">
    <source>
        <dbReference type="ARBA" id="ARBA00022840"/>
    </source>
</evidence>
<comment type="subcellular location">
    <subcellularLocation>
        <location evidence="1 8">Cytoplasm</location>
    </subcellularLocation>
</comment>
<comment type="domain">
    <text evidence="8">The N-terminal region contains the highly conserved SGGXDS motif, predicted to be a P-loop motif involved in ATP binding.</text>
</comment>
<dbReference type="SMART" id="SM00977">
    <property type="entry name" value="TilS_C"/>
    <property type="match status" value="1"/>
</dbReference>
<dbReference type="PANTHER" id="PTHR43033:SF1">
    <property type="entry name" value="TRNA(ILE)-LYSIDINE SYNTHASE-RELATED"/>
    <property type="match status" value="1"/>
</dbReference>
<dbReference type="EC" id="6.3.4.19" evidence="8"/>
<dbReference type="InterPro" id="IPR012796">
    <property type="entry name" value="Lysidine-tRNA-synth_C"/>
</dbReference>
<evidence type="ECO:0000256" key="3">
    <source>
        <dbReference type="ARBA" id="ARBA00022598"/>
    </source>
</evidence>
<dbReference type="Pfam" id="PF11734">
    <property type="entry name" value="TilS_C"/>
    <property type="match status" value="1"/>
</dbReference>
<evidence type="ECO:0000313" key="11">
    <source>
        <dbReference type="Proteomes" id="UP000192980"/>
    </source>
</evidence>
<evidence type="ECO:0000256" key="8">
    <source>
        <dbReference type="HAMAP-Rule" id="MF_01161"/>
    </source>
</evidence>
<keyword evidence="4 8" id="KW-0819">tRNA processing</keyword>
<dbReference type="STRING" id="561061.SAMN05660862_2367"/>
<evidence type="ECO:0000313" key="10">
    <source>
        <dbReference type="EMBL" id="SMG34485.1"/>
    </source>
</evidence>
<dbReference type="GO" id="GO:0032267">
    <property type="term" value="F:tRNA(Ile)-lysidine synthase activity"/>
    <property type="evidence" value="ECO:0007669"/>
    <property type="project" value="UniProtKB-EC"/>
</dbReference>
<dbReference type="InterPro" id="IPR011063">
    <property type="entry name" value="TilS/TtcA_N"/>
</dbReference>
<feature type="domain" description="Lysidine-tRNA(Ile) synthetase C-terminal" evidence="9">
    <location>
        <begin position="379"/>
        <end position="452"/>
    </location>
</feature>
<comment type="catalytic activity">
    <reaction evidence="7 8">
        <text>cytidine(34) in tRNA(Ile2) + L-lysine + ATP = lysidine(34) in tRNA(Ile2) + AMP + diphosphate + H(+)</text>
        <dbReference type="Rhea" id="RHEA:43744"/>
        <dbReference type="Rhea" id="RHEA-COMP:10625"/>
        <dbReference type="Rhea" id="RHEA-COMP:10670"/>
        <dbReference type="ChEBI" id="CHEBI:15378"/>
        <dbReference type="ChEBI" id="CHEBI:30616"/>
        <dbReference type="ChEBI" id="CHEBI:32551"/>
        <dbReference type="ChEBI" id="CHEBI:33019"/>
        <dbReference type="ChEBI" id="CHEBI:82748"/>
        <dbReference type="ChEBI" id="CHEBI:83665"/>
        <dbReference type="ChEBI" id="CHEBI:456215"/>
        <dbReference type="EC" id="6.3.4.19"/>
    </reaction>
</comment>
<keyword evidence="11" id="KW-1185">Reference proteome</keyword>
<evidence type="ECO:0000256" key="4">
    <source>
        <dbReference type="ARBA" id="ARBA00022694"/>
    </source>
</evidence>
<dbReference type="HAMAP" id="MF_01161">
    <property type="entry name" value="tRNA_Ile_lys_synt"/>
    <property type="match status" value="1"/>
</dbReference>
<dbReference type="GO" id="GO:0006400">
    <property type="term" value="P:tRNA modification"/>
    <property type="evidence" value="ECO:0007669"/>
    <property type="project" value="UniProtKB-UniRule"/>
</dbReference>
<comment type="similarity">
    <text evidence="8">Belongs to the tRNA(Ile)-lysidine synthase family.</text>
</comment>
<protein>
    <recommendedName>
        <fullName evidence="8">tRNA(Ile)-lysidine synthase</fullName>
        <ecNumber evidence="8">6.3.4.19</ecNumber>
    </recommendedName>
    <alternativeName>
        <fullName evidence="8">tRNA(Ile)-2-lysyl-cytidine synthase</fullName>
    </alternativeName>
    <alternativeName>
        <fullName evidence="8">tRNA(Ile)-lysidine synthetase</fullName>
    </alternativeName>
</protein>
<dbReference type="Pfam" id="PF01171">
    <property type="entry name" value="ATP_bind_3"/>
    <property type="match status" value="1"/>
</dbReference>
<dbReference type="Gene3D" id="3.40.50.620">
    <property type="entry name" value="HUPs"/>
    <property type="match status" value="1"/>
</dbReference>